<dbReference type="PANTHER" id="PTHR24321">
    <property type="entry name" value="DEHYDROGENASES, SHORT CHAIN"/>
    <property type="match status" value="1"/>
</dbReference>
<dbReference type="AlphaFoldDB" id="A0AAV5GE73"/>
<comment type="similarity">
    <text evidence="1">Belongs to the short-chain dehydrogenases/reductases (SDR) family.</text>
</comment>
<evidence type="ECO:0000313" key="4">
    <source>
        <dbReference type="Proteomes" id="UP001342314"/>
    </source>
</evidence>
<dbReference type="Pfam" id="PF13561">
    <property type="entry name" value="adh_short_C2"/>
    <property type="match status" value="1"/>
</dbReference>
<evidence type="ECO:0000313" key="3">
    <source>
        <dbReference type="EMBL" id="GJN87632.1"/>
    </source>
</evidence>
<dbReference type="Gene3D" id="3.40.50.720">
    <property type="entry name" value="NAD(P)-binding Rossmann-like Domain"/>
    <property type="match status" value="1"/>
</dbReference>
<dbReference type="InterPro" id="IPR036291">
    <property type="entry name" value="NAD(P)-bd_dom_sf"/>
</dbReference>
<accession>A0AAV5GE73</accession>
<dbReference type="SUPFAM" id="SSF51735">
    <property type="entry name" value="NAD(P)-binding Rossmann-fold domains"/>
    <property type="match status" value="1"/>
</dbReference>
<keyword evidence="4" id="KW-1185">Reference proteome</keyword>
<dbReference type="InterPro" id="IPR002347">
    <property type="entry name" value="SDR_fam"/>
</dbReference>
<dbReference type="Proteomes" id="UP001342314">
    <property type="component" value="Unassembled WGS sequence"/>
</dbReference>
<name>A0AAV5GE73_9BASI</name>
<dbReference type="PRINTS" id="PR00081">
    <property type="entry name" value="GDHRDH"/>
</dbReference>
<proteinExistence type="inferred from homology"/>
<sequence>MTDRSEDAGKKLLEELKAKYPSQELAFESLDLQDVDGIARLVETFNARFKRLDGLANCANIPSPVAHEVDDKLWEITTNVNQRAVWLLQKHFIAAVLGKKGKEEAPAGGYSIVGTKHAVLGYTRAVSKEYATQNIRVNLVAPGNIETPMFNQVISEDKRAAVVDSVPMKRMGEPVEIAKAVAFLLSSEASYITGACLPVDGGVTA</sequence>
<dbReference type="GO" id="GO:0016491">
    <property type="term" value="F:oxidoreductase activity"/>
    <property type="evidence" value="ECO:0007669"/>
    <property type="project" value="UniProtKB-KW"/>
</dbReference>
<protein>
    <submittedName>
        <fullName evidence="3">Uncharacterized protein</fullName>
    </submittedName>
</protein>
<reference evidence="3 4" key="1">
    <citation type="submission" date="2021-12" db="EMBL/GenBank/DDBJ databases">
        <title>High titer production of polyol ester of fatty acids by Rhodotorula paludigena BS15 towards product separation-free biomass refinery.</title>
        <authorList>
            <person name="Mano J."/>
            <person name="Ono H."/>
            <person name="Tanaka T."/>
            <person name="Naito K."/>
            <person name="Sushida H."/>
            <person name="Ike M."/>
            <person name="Tokuyasu K."/>
            <person name="Kitaoka M."/>
        </authorList>
    </citation>
    <scope>NUCLEOTIDE SEQUENCE [LARGE SCALE GENOMIC DNA]</scope>
    <source>
        <strain evidence="3 4">BS15</strain>
    </source>
</reference>
<evidence type="ECO:0000256" key="1">
    <source>
        <dbReference type="ARBA" id="ARBA00006484"/>
    </source>
</evidence>
<dbReference type="EMBL" id="BQKY01000001">
    <property type="protein sequence ID" value="GJN87632.1"/>
    <property type="molecule type" value="Genomic_DNA"/>
</dbReference>
<keyword evidence="2" id="KW-0560">Oxidoreductase</keyword>
<gene>
    <name evidence="3" type="ORF">Rhopal_000587-T1</name>
</gene>
<comment type="caution">
    <text evidence="3">The sequence shown here is derived from an EMBL/GenBank/DDBJ whole genome shotgun (WGS) entry which is preliminary data.</text>
</comment>
<organism evidence="3 4">
    <name type="scientific">Rhodotorula paludigena</name>
    <dbReference type="NCBI Taxonomy" id="86838"/>
    <lineage>
        <taxon>Eukaryota</taxon>
        <taxon>Fungi</taxon>
        <taxon>Dikarya</taxon>
        <taxon>Basidiomycota</taxon>
        <taxon>Pucciniomycotina</taxon>
        <taxon>Microbotryomycetes</taxon>
        <taxon>Sporidiobolales</taxon>
        <taxon>Sporidiobolaceae</taxon>
        <taxon>Rhodotorula</taxon>
    </lineage>
</organism>
<dbReference type="PANTHER" id="PTHR24321:SF11">
    <property type="entry name" value="BLR0893 PROTEIN"/>
    <property type="match status" value="1"/>
</dbReference>
<evidence type="ECO:0000256" key="2">
    <source>
        <dbReference type="ARBA" id="ARBA00023002"/>
    </source>
</evidence>